<dbReference type="EMBL" id="FOFJ01000014">
    <property type="protein sequence ID" value="SEQ62533.1"/>
    <property type="molecule type" value="Genomic_DNA"/>
</dbReference>
<dbReference type="EMBL" id="FNYO01000004">
    <property type="protein sequence ID" value="SEI44287.1"/>
    <property type="molecule type" value="Genomic_DNA"/>
</dbReference>
<dbReference type="InterPro" id="IPR008090">
    <property type="entry name" value="Fe_iron_reduct"/>
</dbReference>
<name>A0A1H6QNS6_9GAMM</name>
<evidence type="ECO:0000313" key="2">
    <source>
        <dbReference type="EMBL" id="SEI40632.1"/>
    </source>
</evidence>
<accession>A0A1H6QNS6</accession>
<evidence type="ECO:0000313" key="3">
    <source>
        <dbReference type="EMBL" id="SEI44287.1"/>
    </source>
</evidence>
<dbReference type="GO" id="GO:0003824">
    <property type="term" value="F:catalytic activity"/>
    <property type="evidence" value="ECO:0007669"/>
    <property type="project" value="UniProtKB-ARBA"/>
</dbReference>
<dbReference type="RefSeq" id="WP_090621538.1">
    <property type="nucleotide sequence ID" value="NZ_FNYO01000004.1"/>
</dbReference>
<feature type="domain" description="Aerobactin siderophore biosynthesis IucA/IucC-like C-terminal" evidence="1">
    <location>
        <begin position="62"/>
        <end position="208"/>
    </location>
</feature>
<gene>
    <name evidence="2" type="ORF">SAMN04244572_00078</name>
    <name evidence="4" type="ORF">SAMN04244573_01935</name>
    <name evidence="3" type="ORF">SAMN04244579_00488</name>
</gene>
<dbReference type="OrthoDB" id="8993954at2"/>
<dbReference type="Proteomes" id="UP000199005">
    <property type="component" value="Unassembled WGS sequence"/>
</dbReference>
<proteinExistence type="predicted"/>
<protein>
    <submittedName>
        <fullName evidence="2">Ferric iron reductase protein FhuF</fullName>
    </submittedName>
</protein>
<dbReference type="STRING" id="170623.SAMN04244579_00488"/>
<dbReference type="InterPro" id="IPR022770">
    <property type="entry name" value="IucA/IucC-like_C"/>
</dbReference>
<organism evidence="2 6">
    <name type="scientific">Azotobacter beijerinckii</name>
    <dbReference type="NCBI Taxonomy" id="170623"/>
    <lineage>
        <taxon>Bacteria</taxon>
        <taxon>Pseudomonadati</taxon>
        <taxon>Pseudomonadota</taxon>
        <taxon>Gammaproteobacteria</taxon>
        <taxon>Pseudomonadales</taxon>
        <taxon>Pseudomonadaceae</taxon>
        <taxon>Azotobacter</taxon>
    </lineage>
</organism>
<dbReference type="Proteomes" id="UP000199250">
    <property type="component" value="Unassembled WGS sequence"/>
</dbReference>
<dbReference type="AlphaFoldDB" id="A0A1H6QNS6"/>
<evidence type="ECO:0000313" key="7">
    <source>
        <dbReference type="Proteomes" id="UP000199267"/>
    </source>
</evidence>
<evidence type="ECO:0000259" key="1">
    <source>
        <dbReference type="Pfam" id="PF06276"/>
    </source>
</evidence>
<dbReference type="Proteomes" id="UP000199267">
    <property type="component" value="Unassembled WGS sequence"/>
</dbReference>
<evidence type="ECO:0000313" key="4">
    <source>
        <dbReference type="EMBL" id="SEQ62533.1"/>
    </source>
</evidence>
<dbReference type="NCBIfam" id="TIGR03951">
    <property type="entry name" value="Fe_III_red_FhuF"/>
    <property type="match status" value="1"/>
</dbReference>
<reference evidence="5 6" key="1">
    <citation type="submission" date="2016-10" db="EMBL/GenBank/DDBJ databases">
        <authorList>
            <person name="de Groot N.N."/>
        </authorList>
    </citation>
    <scope>NUCLEOTIDE SEQUENCE [LARGE SCALE GENOMIC DNA]</scope>
    <source>
        <strain evidence="3 5">DSM 1041</strain>
        <strain evidence="2 6">DSM 373</strain>
        <strain evidence="4 7">DSM 378</strain>
    </source>
</reference>
<evidence type="ECO:0000313" key="6">
    <source>
        <dbReference type="Proteomes" id="UP000199250"/>
    </source>
</evidence>
<dbReference type="EMBL" id="FNYQ01000001">
    <property type="protein sequence ID" value="SEI40632.1"/>
    <property type="molecule type" value="Genomic_DNA"/>
</dbReference>
<sequence>MIPPLAPLFQGAFASYRDVLTLADDPRAALPARVFLSPAPLDGQLARFAPEHAGGDPRARLSLWSKYYFRRLLPPVLAASLILDWRLPLALDDIEVVAGADGLPEAFKLPHAGAAWASPPPDPFARFAELLDGHLQPLIQILAAHSKAAPRLFWGNAGDYFDWFLGQLEALPLPAARLADGRALLASPLRPDGTRNPLFEPVRYHPQGAGRPPWRQRRGCCILDRLGLPLCDDCPRRDAPPP</sequence>
<dbReference type="Pfam" id="PF06276">
    <property type="entry name" value="FhuF"/>
    <property type="match status" value="1"/>
</dbReference>
<evidence type="ECO:0000313" key="5">
    <source>
        <dbReference type="Proteomes" id="UP000199005"/>
    </source>
</evidence>